<gene>
    <name evidence="1" type="ORF">C9374_002621</name>
</gene>
<dbReference type="GeneID" id="68095076"/>
<protein>
    <submittedName>
        <fullName evidence="1">Uncharacterized protein</fullName>
    </submittedName>
</protein>
<organism evidence="1 2">
    <name type="scientific">Naegleria lovaniensis</name>
    <name type="common">Amoeba</name>
    <dbReference type="NCBI Taxonomy" id="51637"/>
    <lineage>
        <taxon>Eukaryota</taxon>
        <taxon>Discoba</taxon>
        <taxon>Heterolobosea</taxon>
        <taxon>Tetramitia</taxon>
        <taxon>Eutetramitia</taxon>
        <taxon>Vahlkampfiidae</taxon>
        <taxon>Naegleria</taxon>
    </lineage>
</organism>
<name>A0AA88GSQ8_NAELO</name>
<dbReference type="AlphaFoldDB" id="A0AA88GSQ8"/>
<evidence type="ECO:0000313" key="2">
    <source>
        <dbReference type="Proteomes" id="UP000816034"/>
    </source>
</evidence>
<proteinExistence type="predicted"/>
<reference evidence="1 2" key="1">
    <citation type="journal article" date="2018" name="BMC Genomics">
        <title>The genome of Naegleria lovaniensis, the basis for a comparative approach to unravel pathogenicity factors of the human pathogenic amoeba N. fowleri.</title>
        <authorList>
            <person name="Liechti N."/>
            <person name="Schurch N."/>
            <person name="Bruggmann R."/>
            <person name="Wittwer M."/>
        </authorList>
    </citation>
    <scope>NUCLEOTIDE SEQUENCE [LARGE SCALE GENOMIC DNA]</scope>
    <source>
        <strain evidence="1 2">ATCC 30569</strain>
    </source>
</reference>
<sequence>MRELKKHKDAYHVTYLDTRYVSVVQGLSPDLTLIPKPIAIAKTHYSGVASYEGLSFLASGYMEFKNPFNRLGRDEQKGQLVAYLMKTLQNHTSKIEVVGCLSNFHKIIFMRAKRAPNLKTIYCEITKEFDLFGEDTTYEGWKYLFNMLKYNCNEELTISPAIEHNFELTRGKGASSYVYAMNKKSIALKLFAPCEETMHTFKNEAQTLIKLKGIPGLPEILDIKLHQFYSVQSIPVKVQYLSLCKCQQDTLNQAIRKPLSHISSVTRYQLSLNQVCHCQPSLRPFI</sequence>
<dbReference type="EMBL" id="PYSW02000016">
    <property type="protein sequence ID" value="KAG2386175.1"/>
    <property type="molecule type" value="Genomic_DNA"/>
</dbReference>
<dbReference type="SUPFAM" id="SSF56112">
    <property type="entry name" value="Protein kinase-like (PK-like)"/>
    <property type="match status" value="1"/>
</dbReference>
<keyword evidence="2" id="KW-1185">Reference proteome</keyword>
<dbReference type="RefSeq" id="XP_044550167.1">
    <property type="nucleotide sequence ID" value="XM_044692059.1"/>
</dbReference>
<dbReference type="InterPro" id="IPR011009">
    <property type="entry name" value="Kinase-like_dom_sf"/>
</dbReference>
<accession>A0AA88GSQ8</accession>
<comment type="caution">
    <text evidence="1">The sequence shown here is derived from an EMBL/GenBank/DDBJ whole genome shotgun (WGS) entry which is preliminary data.</text>
</comment>
<evidence type="ECO:0000313" key="1">
    <source>
        <dbReference type="EMBL" id="KAG2386175.1"/>
    </source>
</evidence>
<dbReference type="Proteomes" id="UP000816034">
    <property type="component" value="Unassembled WGS sequence"/>
</dbReference>